<keyword evidence="2" id="KW-1185">Reference proteome</keyword>
<proteinExistence type="predicted"/>
<comment type="caution">
    <text evidence="1">The sequence shown here is derived from an EMBL/GenBank/DDBJ whole genome shotgun (WGS) entry which is preliminary data.</text>
</comment>
<organism evidence="1 2">
    <name type="scientific">Lentinula lateritia</name>
    <dbReference type="NCBI Taxonomy" id="40482"/>
    <lineage>
        <taxon>Eukaryota</taxon>
        <taxon>Fungi</taxon>
        <taxon>Dikarya</taxon>
        <taxon>Basidiomycota</taxon>
        <taxon>Agaricomycotina</taxon>
        <taxon>Agaricomycetes</taxon>
        <taxon>Agaricomycetidae</taxon>
        <taxon>Agaricales</taxon>
        <taxon>Marasmiineae</taxon>
        <taxon>Omphalotaceae</taxon>
        <taxon>Lentinula</taxon>
    </lineage>
</organism>
<evidence type="ECO:0000313" key="2">
    <source>
        <dbReference type="Proteomes" id="UP001150217"/>
    </source>
</evidence>
<dbReference type="EMBL" id="JANVFT010000166">
    <property type="protein sequence ID" value="KAJ4463416.1"/>
    <property type="molecule type" value="Genomic_DNA"/>
</dbReference>
<name>A0ABQ8UVY2_9AGAR</name>
<feature type="non-terminal residue" evidence="1">
    <location>
        <position position="90"/>
    </location>
</feature>
<reference evidence="1" key="1">
    <citation type="submission" date="2022-08" db="EMBL/GenBank/DDBJ databases">
        <title>A Global Phylogenomic Analysis of the Shiitake Genus Lentinula.</title>
        <authorList>
            <consortium name="DOE Joint Genome Institute"/>
            <person name="Sierra-Patev S."/>
            <person name="Min B."/>
            <person name="Naranjo-Ortiz M."/>
            <person name="Looney B."/>
            <person name="Konkel Z."/>
            <person name="Slot J.C."/>
            <person name="Sakamoto Y."/>
            <person name="Steenwyk J.L."/>
            <person name="Rokas A."/>
            <person name="Carro J."/>
            <person name="Camarero S."/>
            <person name="Ferreira P."/>
            <person name="Molpeceres G."/>
            <person name="Ruiz-Duenas F.J."/>
            <person name="Serrano A."/>
            <person name="Henrissat B."/>
            <person name="Drula E."/>
            <person name="Hughes K.W."/>
            <person name="Mata J.L."/>
            <person name="Ishikawa N.K."/>
            <person name="Vargas-Isla R."/>
            <person name="Ushijima S."/>
            <person name="Smith C.A."/>
            <person name="Ahrendt S."/>
            <person name="Andreopoulos W."/>
            <person name="He G."/>
            <person name="Labutti K."/>
            <person name="Lipzen A."/>
            <person name="Ng V."/>
            <person name="Riley R."/>
            <person name="Sandor L."/>
            <person name="Barry K."/>
            <person name="Martinez A.T."/>
            <person name="Xiao Y."/>
            <person name="Gibbons J.G."/>
            <person name="Terashima K."/>
            <person name="Grigoriev I.V."/>
            <person name="Hibbett D.S."/>
        </authorList>
    </citation>
    <scope>NUCLEOTIDE SEQUENCE</scope>
    <source>
        <strain evidence="1">RHP3577 ss4</strain>
    </source>
</reference>
<protein>
    <submittedName>
        <fullName evidence="1">Uncharacterized protein</fullName>
    </submittedName>
</protein>
<evidence type="ECO:0000313" key="1">
    <source>
        <dbReference type="EMBL" id="KAJ4463416.1"/>
    </source>
</evidence>
<accession>A0ABQ8UVY2</accession>
<dbReference type="Proteomes" id="UP001150217">
    <property type="component" value="Unassembled WGS sequence"/>
</dbReference>
<gene>
    <name evidence="1" type="ORF">C8R41DRAFT_739309</name>
</gene>
<dbReference type="PANTHER" id="PTHR46791:SF5">
    <property type="entry name" value="CLR5 DOMAIN-CONTAINING PROTEIN-RELATED"/>
    <property type="match status" value="1"/>
</dbReference>
<dbReference type="PANTHER" id="PTHR46791">
    <property type="entry name" value="EXPRESSED PROTEIN"/>
    <property type="match status" value="1"/>
</dbReference>
<sequence>ISNISDEQLDSLIGHLRIHFHQAGIRMLDGMLRRLNVMVPYERICQSLIHIDPIHRIFDRIRIRHRGYSVPGPNSLWHHDGHHREFLHAF</sequence>
<feature type="non-terminal residue" evidence="1">
    <location>
        <position position="1"/>
    </location>
</feature>